<proteinExistence type="predicted"/>
<sequence>MRCSARCSCLFSTCAHCHRAMAEKDTSARLRKAIRENNLFLVKRLIQRIDMRNPDPGPKRYTSLAWAVVEGNEDMFEFLLNAGHDDEELSRDAENSTILILLADMKPPLTTLYAPSDPDFMGAVLRMARLYYDRYPFILDWSDSSGKTALHVAALKGNEELCRMLCDLNADFDLSDNQGNTPLHYASAWGHIPIVQLLIEQGCQFAAKNNKGYSPSDYAYSYSIRDTLESTARAQVEHNKRARRVFAQAAARAAELDGFDPQMKSLGVGHAMRNRSGSAASYTTTTSDSGDVESLPSGQSYNSGISSSSPQNTYRSGASSSGIGSTFSASPTPAFSYSGSALLSSISNPASALSPIASRVREQDANAIEAYLRRNRSGSGSTDVKTTESTLSSPSPAAPVGSTLVSSGPSVNGDDLASLPEVSGSIAARRRLRPSFSAAQLRKAPFIVTTHASSQDTTPKNRAGTNPTVAASGSMRSPLSDSFGPTASVFRAPPSRNSSLNALSTTKDDTEPGKLTGPPSEYAVFPDPPEDPSPTTTPTVTNTPTTSGTHSRRLPFHLLSKPLPSLDLHHGHGHRRGASIQSLR</sequence>
<dbReference type="Gene3D" id="1.25.40.20">
    <property type="entry name" value="Ankyrin repeat-containing domain"/>
    <property type="match status" value="3"/>
</dbReference>
<feature type="repeat" description="ANK" evidence="3">
    <location>
        <begin position="178"/>
        <end position="210"/>
    </location>
</feature>
<evidence type="ECO:0000256" key="3">
    <source>
        <dbReference type="PROSITE-ProRule" id="PRU00023"/>
    </source>
</evidence>
<feature type="compositionally biased region" description="Polar residues" evidence="4">
    <location>
        <begin position="377"/>
        <end position="395"/>
    </location>
</feature>
<dbReference type="SMART" id="SM00248">
    <property type="entry name" value="ANK"/>
    <property type="match status" value="3"/>
</dbReference>
<protein>
    <submittedName>
        <fullName evidence="5">Ankyrin</fullName>
    </submittedName>
</protein>
<evidence type="ECO:0000256" key="1">
    <source>
        <dbReference type="ARBA" id="ARBA00022737"/>
    </source>
</evidence>
<feature type="compositionally biased region" description="Polar residues" evidence="4">
    <location>
        <begin position="450"/>
        <end position="485"/>
    </location>
</feature>
<comment type="caution">
    <text evidence="5">The sequence shown here is derived from an EMBL/GenBank/DDBJ whole genome shotgun (WGS) entry which is preliminary data.</text>
</comment>
<feature type="region of interest" description="Disordered" evidence="4">
    <location>
        <begin position="279"/>
        <end position="325"/>
    </location>
</feature>
<keyword evidence="1" id="KW-0677">Repeat</keyword>
<feature type="compositionally biased region" description="Low complexity" evidence="4">
    <location>
        <begin position="296"/>
        <end position="325"/>
    </location>
</feature>
<feature type="region of interest" description="Disordered" evidence="4">
    <location>
        <begin position="449"/>
        <end position="584"/>
    </location>
</feature>
<feature type="compositionally biased region" description="Low complexity" evidence="4">
    <location>
        <begin position="533"/>
        <end position="549"/>
    </location>
</feature>
<feature type="compositionally biased region" description="Low complexity" evidence="4">
    <location>
        <begin position="279"/>
        <end position="289"/>
    </location>
</feature>
<dbReference type="Pfam" id="PF12796">
    <property type="entry name" value="Ank_2"/>
    <property type="match status" value="1"/>
</dbReference>
<dbReference type="EMBL" id="WHVB01000003">
    <property type="protein sequence ID" value="KAF8484912.1"/>
    <property type="molecule type" value="Genomic_DNA"/>
</dbReference>
<dbReference type="Proteomes" id="UP000759537">
    <property type="component" value="Unassembled WGS sequence"/>
</dbReference>
<dbReference type="InterPro" id="IPR002110">
    <property type="entry name" value="Ankyrin_rpt"/>
</dbReference>
<dbReference type="AlphaFoldDB" id="A0A9P5N2R5"/>
<dbReference type="PRINTS" id="PR01415">
    <property type="entry name" value="ANKYRIN"/>
</dbReference>
<evidence type="ECO:0000313" key="5">
    <source>
        <dbReference type="EMBL" id="KAF8484912.1"/>
    </source>
</evidence>
<organism evidence="5 6">
    <name type="scientific">Russula ochroleuca</name>
    <dbReference type="NCBI Taxonomy" id="152965"/>
    <lineage>
        <taxon>Eukaryota</taxon>
        <taxon>Fungi</taxon>
        <taxon>Dikarya</taxon>
        <taxon>Basidiomycota</taxon>
        <taxon>Agaricomycotina</taxon>
        <taxon>Agaricomycetes</taxon>
        <taxon>Russulales</taxon>
        <taxon>Russulaceae</taxon>
        <taxon>Russula</taxon>
    </lineage>
</organism>
<dbReference type="PANTHER" id="PTHR24171">
    <property type="entry name" value="ANKYRIN REPEAT DOMAIN-CONTAINING PROTEIN 39-RELATED"/>
    <property type="match status" value="1"/>
</dbReference>
<reference evidence="5" key="2">
    <citation type="journal article" date="2020" name="Nat. Commun.">
        <title>Large-scale genome sequencing of mycorrhizal fungi provides insights into the early evolution of symbiotic traits.</title>
        <authorList>
            <person name="Miyauchi S."/>
            <person name="Kiss E."/>
            <person name="Kuo A."/>
            <person name="Drula E."/>
            <person name="Kohler A."/>
            <person name="Sanchez-Garcia M."/>
            <person name="Morin E."/>
            <person name="Andreopoulos B."/>
            <person name="Barry K.W."/>
            <person name="Bonito G."/>
            <person name="Buee M."/>
            <person name="Carver A."/>
            <person name="Chen C."/>
            <person name="Cichocki N."/>
            <person name="Clum A."/>
            <person name="Culley D."/>
            <person name="Crous P.W."/>
            <person name="Fauchery L."/>
            <person name="Girlanda M."/>
            <person name="Hayes R.D."/>
            <person name="Keri Z."/>
            <person name="LaButti K."/>
            <person name="Lipzen A."/>
            <person name="Lombard V."/>
            <person name="Magnuson J."/>
            <person name="Maillard F."/>
            <person name="Murat C."/>
            <person name="Nolan M."/>
            <person name="Ohm R.A."/>
            <person name="Pangilinan J."/>
            <person name="Pereira M.F."/>
            <person name="Perotto S."/>
            <person name="Peter M."/>
            <person name="Pfister S."/>
            <person name="Riley R."/>
            <person name="Sitrit Y."/>
            <person name="Stielow J.B."/>
            <person name="Szollosi G."/>
            <person name="Zifcakova L."/>
            <person name="Stursova M."/>
            <person name="Spatafora J.W."/>
            <person name="Tedersoo L."/>
            <person name="Vaario L.M."/>
            <person name="Yamada A."/>
            <person name="Yan M."/>
            <person name="Wang P."/>
            <person name="Xu J."/>
            <person name="Bruns T."/>
            <person name="Baldrian P."/>
            <person name="Vilgalys R."/>
            <person name="Dunand C."/>
            <person name="Henrissat B."/>
            <person name="Grigoriev I.V."/>
            <person name="Hibbett D."/>
            <person name="Nagy L.G."/>
            <person name="Martin F.M."/>
        </authorList>
    </citation>
    <scope>NUCLEOTIDE SEQUENCE</scope>
    <source>
        <strain evidence="5">Prilba</strain>
    </source>
</reference>
<dbReference type="PROSITE" id="PS50297">
    <property type="entry name" value="ANK_REP_REGION"/>
    <property type="match status" value="2"/>
</dbReference>
<gene>
    <name evidence="5" type="ORF">DFH94DRAFT_716872</name>
</gene>
<feature type="region of interest" description="Disordered" evidence="4">
    <location>
        <begin position="371"/>
        <end position="416"/>
    </location>
</feature>
<reference evidence="5" key="1">
    <citation type="submission" date="2019-10" db="EMBL/GenBank/DDBJ databases">
        <authorList>
            <consortium name="DOE Joint Genome Institute"/>
            <person name="Kuo A."/>
            <person name="Miyauchi S."/>
            <person name="Kiss E."/>
            <person name="Drula E."/>
            <person name="Kohler A."/>
            <person name="Sanchez-Garcia M."/>
            <person name="Andreopoulos B."/>
            <person name="Barry K.W."/>
            <person name="Bonito G."/>
            <person name="Buee M."/>
            <person name="Carver A."/>
            <person name="Chen C."/>
            <person name="Cichocki N."/>
            <person name="Clum A."/>
            <person name="Culley D."/>
            <person name="Crous P.W."/>
            <person name="Fauchery L."/>
            <person name="Girlanda M."/>
            <person name="Hayes R."/>
            <person name="Keri Z."/>
            <person name="LaButti K."/>
            <person name="Lipzen A."/>
            <person name="Lombard V."/>
            <person name="Magnuson J."/>
            <person name="Maillard F."/>
            <person name="Morin E."/>
            <person name="Murat C."/>
            <person name="Nolan M."/>
            <person name="Ohm R."/>
            <person name="Pangilinan J."/>
            <person name="Pereira M."/>
            <person name="Perotto S."/>
            <person name="Peter M."/>
            <person name="Riley R."/>
            <person name="Sitrit Y."/>
            <person name="Stielow B."/>
            <person name="Szollosi G."/>
            <person name="Zifcakova L."/>
            <person name="Stursova M."/>
            <person name="Spatafora J.W."/>
            <person name="Tedersoo L."/>
            <person name="Vaario L.-M."/>
            <person name="Yamada A."/>
            <person name="Yan M."/>
            <person name="Wang P."/>
            <person name="Xu J."/>
            <person name="Bruns T."/>
            <person name="Baldrian P."/>
            <person name="Vilgalys R."/>
            <person name="Henrissat B."/>
            <person name="Grigoriev I.V."/>
            <person name="Hibbett D."/>
            <person name="Nagy L.G."/>
            <person name="Martin F.M."/>
        </authorList>
    </citation>
    <scope>NUCLEOTIDE SEQUENCE</scope>
    <source>
        <strain evidence="5">Prilba</strain>
    </source>
</reference>
<dbReference type="OrthoDB" id="341259at2759"/>
<evidence type="ECO:0000256" key="2">
    <source>
        <dbReference type="ARBA" id="ARBA00023043"/>
    </source>
</evidence>
<dbReference type="SUPFAM" id="SSF48403">
    <property type="entry name" value="Ankyrin repeat"/>
    <property type="match status" value="1"/>
</dbReference>
<dbReference type="InterPro" id="IPR036770">
    <property type="entry name" value="Ankyrin_rpt-contain_sf"/>
</dbReference>
<accession>A0A9P5N2R5</accession>
<feature type="repeat" description="ANK" evidence="3">
    <location>
        <begin position="145"/>
        <end position="177"/>
    </location>
</feature>
<keyword evidence="2 3" id="KW-0040">ANK repeat</keyword>
<feature type="compositionally biased region" description="Polar residues" evidence="4">
    <location>
        <begin position="495"/>
        <end position="505"/>
    </location>
</feature>
<keyword evidence="6" id="KW-1185">Reference proteome</keyword>
<evidence type="ECO:0000256" key="4">
    <source>
        <dbReference type="SAM" id="MobiDB-lite"/>
    </source>
</evidence>
<evidence type="ECO:0000313" key="6">
    <source>
        <dbReference type="Proteomes" id="UP000759537"/>
    </source>
</evidence>
<name>A0A9P5N2R5_9AGAM</name>
<dbReference type="PROSITE" id="PS50088">
    <property type="entry name" value="ANK_REPEAT"/>
    <property type="match status" value="2"/>
</dbReference>